<reference evidence="10" key="1">
    <citation type="submission" date="2017-02" db="EMBL/GenBank/DDBJ databases">
        <title>Comparative genomics and description of representatives of a novel lineage of planctomycetes thriving in anoxic sediments.</title>
        <authorList>
            <person name="Spring S."/>
            <person name="Bunk B."/>
            <person name="Sproer C."/>
        </authorList>
    </citation>
    <scope>NUCLEOTIDE SEQUENCE [LARGE SCALE GENOMIC DNA]</scope>
    <source>
        <strain evidence="10">SM-Chi-D1</strain>
    </source>
</reference>
<dbReference type="RefSeq" id="WP_186804706.1">
    <property type="nucleotide sequence ID" value="NZ_CP019646.1"/>
</dbReference>
<evidence type="ECO:0000256" key="5">
    <source>
        <dbReference type="HAMAP-Rule" id="MF_01201"/>
    </source>
</evidence>
<keyword evidence="10" id="KW-1185">Reference proteome</keyword>
<dbReference type="InterPro" id="IPR009006">
    <property type="entry name" value="Ala_racemase/Decarboxylase_C"/>
</dbReference>
<dbReference type="InterPro" id="IPR001608">
    <property type="entry name" value="Ala_racemase_N"/>
</dbReference>
<feature type="domain" description="Alanine racemase C-terminal" evidence="8">
    <location>
        <begin position="246"/>
        <end position="374"/>
    </location>
</feature>
<evidence type="ECO:0000313" key="9">
    <source>
        <dbReference type="EMBL" id="AQQ72068.1"/>
    </source>
</evidence>
<dbReference type="Pfam" id="PF01168">
    <property type="entry name" value="Ala_racemase_N"/>
    <property type="match status" value="1"/>
</dbReference>
<evidence type="ECO:0000313" key="10">
    <source>
        <dbReference type="Proteomes" id="UP000188181"/>
    </source>
</evidence>
<dbReference type="Gene3D" id="2.40.37.10">
    <property type="entry name" value="Lyase, Ornithine Decarboxylase, Chain A, domain 1"/>
    <property type="match status" value="1"/>
</dbReference>
<dbReference type="FunFam" id="3.20.20.10:FF:000002">
    <property type="entry name" value="Alanine racemase"/>
    <property type="match status" value="1"/>
</dbReference>
<name>A0A1Q2MHR4_9BACT</name>
<accession>A0A1Q2MHR4</accession>
<comment type="cofactor">
    <cofactor evidence="2 5 6">
        <name>pyridoxal 5'-phosphate</name>
        <dbReference type="ChEBI" id="CHEBI:597326"/>
    </cofactor>
</comment>
<dbReference type="InterPro" id="IPR020622">
    <property type="entry name" value="Ala_racemase_pyridoxalP-BS"/>
</dbReference>
<dbReference type="NCBIfam" id="TIGR00492">
    <property type="entry name" value="alr"/>
    <property type="match status" value="1"/>
</dbReference>
<evidence type="ECO:0000256" key="2">
    <source>
        <dbReference type="ARBA" id="ARBA00001933"/>
    </source>
</evidence>
<dbReference type="STRING" id="1851148.SMSP2_02448"/>
<gene>
    <name evidence="9" type="primary">alr</name>
    <name evidence="9" type="ORF">SMSP2_02448</name>
</gene>
<dbReference type="Proteomes" id="UP000188181">
    <property type="component" value="Chromosome"/>
</dbReference>
<dbReference type="PROSITE" id="PS00395">
    <property type="entry name" value="ALANINE_RACEMASE"/>
    <property type="match status" value="1"/>
</dbReference>
<evidence type="ECO:0000256" key="4">
    <source>
        <dbReference type="ARBA" id="ARBA00023235"/>
    </source>
</evidence>
<evidence type="ECO:0000259" key="8">
    <source>
        <dbReference type="SMART" id="SM01005"/>
    </source>
</evidence>
<proteinExistence type="inferred from homology"/>
<organism evidence="9 10">
    <name type="scientific">Limihaloglobus sulfuriphilus</name>
    <dbReference type="NCBI Taxonomy" id="1851148"/>
    <lineage>
        <taxon>Bacteria</taxon>
        <taxon>Pseudomonadati</taxon>
        <taxon>Planctomycetota</taxon>
        <taxon>Phycisphaerae</taxon>
        <taxon>Sedimentisphaerales</taxon>
        <taxon>Sedimentisphaeraceae</taxon>
        <taxon>Limihaloglobus</taxon>
    </lineage>
</organism>
<dbReference type="InterPro" id="IPR011079">
    <property type="entry name" value="Ala_racemase_C"/>
</dbReference>
<dbReference type="KEGG" id="pbas:SMSP2_02448"/>
<protein>
    <recommendedName>
        <fullName evidence="5">Alanine racemase</fullName>
        <ecNumber evidence="5">5.1.1.1</ecNumber>
    </recommendedName>
</protein>
<dbReference type="PANTHER" id="PTHR30511">
    <property type="entry name" value="ALANINE RACEMASE"/>
    <property type="match status" value="1"/>
</dbReference>
<keyword evidence="3 5" id="KW-0663">Pyridoxal phosphate</keyword>
<dbReference type="PANTHER" id="PTHR30511:SF0">
    <property type="entry name" value="ALANINE RACEMASE, CATABOLIC-RELATED"/>
    <property type="match status" value="1"/>
</dbReference>
<evidence type="ECO:0000256" key="1">
    <source>
        <dbReference type="ARBA" id="ARBA00000316"/>
    </source>
</evidence>
<dbReference type="SMART" id="SM01005">
    <property type="entry name" value="Ala_racemase_C"/>
    <property type="match status" value="1"/>
</dbReference>
<feature type="binding site" evidence="5 7">
    <location>
        <position position="139"/>
    </location>
    <ligand>
        <name>substrate</name>
    </ligand>
</feature>
<dbReference type="CDD" id="cd00430">
    <property type="entry name" value="PLPDE_III_AR"/>
    <property type="match status" value="1"/>
</dbReference>
<dbReference type="GO" id="GO:0030632">
    <property type="term" value="P:D-alanine biosynthetic process"/>
    <property type="evidence" value="ECO:0007669"/>
    <property type="project" value="UniProtKB-UniRule"/>
</dbReference>
<dbReference type="SUPFAM" id="SSF50621">
    <property type="entry name" value="Alanine racemase C-terminal domain-like"/>
    <property type="match status" value="1"/>
</dbReference>
<feature type="binding site" evidence="5 7">
    <location>
        <position position="315"/>
    </location>
    <ligand>
        <name>substrate</name>
    </ligand>
</feature>
<dbReference type="Gene3D" id="3.20.20.10">
    <property type="entry name" value="Alanine racemase"/>
    <property type="match status" value="1"/>
</dbReference>
<dbReference type="SUPFAM" id="SSF51419">
    <property type="entry name" value="PLP-binding barrel"/>
    <property type="match status" value="1"/>
</dbReference>
<feature type="active site" description="Proton acceptor; specific for D-alanine" evidence="5">
    <location>
        <position position="38"/>
    </location>
</feature>
<dbReference type="EC" id="5.1.1.1" evidence="5"/>
<dbReference type="GO" id="GO:0030170">
    <property type="term" value="F:pyridoxal phosphate binding"/>
    <property type="evidence" value="ECO:0007669"/>
    <property type="project" value="UniProtKB-UniRule"/>
</dbReference>
<comment type="function">
    <text evidence="5">Catalyzes the interconversion of L-alanine and D-alanine. May also act on other amino acids.</text>
</comment>
<dbReference type="AlphaFoldDB" id="A0A1Q2MHR4"/>
<sequence>MRKRSNLSLHINSSALLENVRQIRGICGSRVRFCAITKANAYGHGSCEITKLLAQSDIEYFGVFTPDEAFDYAGKVKQKYLALEPVHPDMPGVLLHEAAELGVECTIASLQSAEYAAAMLENTKIPLKVHINIDTGMGRCGIQHEEFPQLLEFVNQQETLKLVGIYTHFPAADEEDLTFTRKQINEFESIISESRGNISNDVILHAANSAAALRLSETRLDMVRCGLGMYGCLSLPEITGIKLKPVMRLTAPIIHIATIKQGQSVSYGRTFTAQRETTIGIVPVGYADGYDLRHSSNAVMKVCGCKAPVIGRVTMSLTVIDLTDIPWASPGASATILDDRPGSPCSAEALAKARGTIVYEVLTSAPADATIIVE</sequence>
<dbReference type="UniPathway" id="UPA00042">
    <property type="reaction ID" value="UER00497"/>
</dbReference>
<dbReference type="HAMAP" id="MF_01201">
    <property type="entry name" value="Ala_racemase"/>
    <property type="match status" value="1"/>
</dbReference>
<dbReference type="GO" id="GO:0005829">
    <property type="term" value="C:cytosol"/>
    <property type="evidence" value="ECO:0007669"/>
    <property type="project" value="TreeGrafter"/>
</dbReference>
<dbReference type="PRINTS" id="PR00992">
    <property type="entry name" value="ALARACEMASE"/>
</dbReference>
<comment type="similarity">
    <text evidence="5">Belongs to the alanine racemase family.</text>
</comment>
<dbReference type="InterPro" id="IPR029066">
    <property type="entry name" value="PLP-binding_barrel"/>
</dbReference>
<feature type="active site" description="Proton acceptor; specific for L-alanine" evidence="5">
    <location>
        <position position="267"/>
    </location>
</feature>
<evidence type="ECO:0000256" key="7">
    <source>
        <dbReference type="PIRSR" id="PIRSR600821-52"/>
    </source>
</evidence>
<dbReference type="InterPro" id="IPR000821">
    <property type="entry name" value="Ala_racemase"/>
</dbReference>
<keyword evidence="4 5" id="KW-0413">Isomerase</keyword>
<dbReference type="EMBL" id="CP019646">
    <property type="protein sequence ID" value="AQQ72068.1"/>
    <property type="molecule type" value="Genomic_DNA"/>
</dbReference>
<dbReference type="Pfam" id="PF00842">
    <property type="entry name" value="Ala_racemase_C"/>
    <property type="match status" value="1"/>
</dbReference>
<evidence type="ECO:0000256" key="6">
    <source>
        <dbReference type="PIRSR" id="PIRSR600821-50"/>
    </source>
</evidence>
<comment type="catalytic activity">
    <reaction evidence="1 5">
        <text>L-alanine = D-alanine</text>
        <dbReference type="Rhea" id="RHEA:20249"/>
        <dbReference type="ChEBI" id="CHEBI:57416"/>
        <dbReference type="ChEBI" id="CHEBI:57972"/>
        <dbReference type="EC" id="5.1.1.1"/>
    </reaction>
</comment>
<feature type="modified residue" description="N6-(pyridoxal phosphate)lysine" evidence="5 6">
    <location>
        <position position="38"/>
    </location>
</feature>
<evidence type="ECO:0000256" key="3">
    <source>
        <dbReference type="ARBA" id="ARBA00022898"/>
    </source>
</evidence>
<dbReference type="GO" id="GO:0008784">
    <property type="term" value="F:alanine racemase activity"/>
    <property type="evidence" value="ECO:0007669"/>
    <property type="project" value="UniProtKB-UniRule"/>
</dbReference>
<comment type="pathway">
    <text evidence="5">Amino-acid biosynthesis; D-alanine biosynthesis; D-alanine from L-alanine: step 1/1.</text>
</comment>